<feature type="transmembrane region" description="Helical" evidence="1">
    <location>
        <begin position="31"/>
        <end position="49"/>
    </location>
</feature>
<dbReference type="RefSeq" id="WP_091966409.1">
    <property type="nucleotide sequence ID" value="NZ_FOGZ01000001.1"/>
</dbReference>
<dbReference type="STRING" id="64702.SAMN05443377_1012"/>
<feature type="transmembrane region" description="Helical" evidence="1">
    <location>
        <begin position="61"/>
        <end position="78"/>
    </location>
</feature>
<evidence type="ECO:0000256" key="1">
    <source>
        <dbReference type="SAM" id="Phobius"/>
    </source>
</evidence>
<protein>
    <submittedName>
        <fullName evidence="2">Zinc transporter, ZIP family</fullName>
    </submittedName>
</protein>
<feature type="transmembrane region" description="Helical" evidence="1">
    <location>
        <begin position="219"/>
        <end position="238"/>
    </location>
</feature>
<gene>
    <name evidence="2" type="ORF">SAMN05443377_1012</name>
</gene>
<reference evidence="2 3" key="1">
    <citation type="submission" date="2016-10" db="EMBL/GenBank/DDBJ databases">
        <authorList>
            <person name="de Groot N.N."/>
        </authorList>
    </citation>
    <scope>NUCLEOTIDE SEQUENCE [LARGE SCALE GENOMIC DNA]</scope>
    <source>
        <strain evidence="2 3">DSM 16859</strain>
    </source>
</reference>
<sequence>MGAAVLWGMVAAASLVIGALFGVWRSWPEKLTGAVLAFGAGSLISAVSYDLVREGAMLDGGPGVAGGLAVGALAYFTADRMLERWGSRHRTGPSAGTGAGPALALGAFLDGIPEQAVLGIGLASGEGVSIALLAAIFVSNLPEAIGSSAQMRSNGRPASAILRLWIAIALVCAAATVGGYLVADVASSRLKAAIDGFAAGALLVMLIDSMIPEAARKSGLVAGLFTTLGFATAAFLSATG</sequence>
<organism evidence="2 3">
    <name type="scientific">Propionibacterium cyclohexanicum</name>
    <dbReference type="NCBI Taxonomy" id="64702"/>
    <lineage>
        <taxon>Bacteria</taxon>
        <taxon>Bacillati</taxon>
        <taxon>Actinomycetota</taxon>
        <taxon>Actinomycetes</taxon>
        <taxon>Propionibacteriales</taxon>
        <taxon>Propionibacteriaceae</taxon>
        <taxon>Propionibacterium</taxon>
    </lineage>
</organism>
<evidence type="ECO:0000313" key="3">
    <source>
        <dbReference type="Proteomes" id="UP000198815"/>
    </source>
</evidence>
<feature type="transmembrane region" description="Helical" evidence="1">
    <location>
        <begin position="90"/>
        <end position="109"/>
    </location>
</feature>
<feature type="transmembrane region" description="Helical" evidence="1">
    <location>
        <begin position="189"/>
        <end position="207"/>
    </location>
</feature>
<keyword evidence="3" id="KW-1185">Reference proteome</keyword>
<accession>A0A1H9PGD8</accession>
<dbReference type="Proteomes" id="UP000198815">
    <property type="component" value="Unassembled WGS sequence"/>
</dbReference>
<feature type="transmembrane region" description="Helical" evidence="1">
    <location>
        <begin position="160"/>
        <end position="183"/>
    </location>
</feature>
<feature type="transmembrane region" description="Helical" evidence="1">
    <location>
        <begin position="115"/>
        <end position="139"/>
    </location>
</feature>
<name>A0A1H9PGD8_9ACTN</name>
<feature type="transmembrane region" description="Helical" evidence="1">
    <location>
        <begin position="6"/>
        <end position="24"/>
    </location>
</feature>
<keyword evidence="1" id="KW-0472">Membrane</keyword>
<dbReference type="OrthoDB" id="1145132at2"/>
<keyword evidence="1" id="KW-0812">Transmembrane</keyword>
<keyword evidence="1" id="KW-1133">Transmembrane helix</keyword>
<evidence type="ECO:0000313" key="2">
    <source>
        <dbReference type="EMBL" id="SER46935.1"/>
    </source>
</evidence>
<dbReference type="EMBL" id="FOGZ01000001">
    <property type="protein sequence ID" value="SER46935.1"/>
    <property type="molecule type" value="Genomic_DNA"/>
</dbReference>
<proteinExistence type="predicted"/>
<dbReference type="AlphaFoldDB" id="A0A1H9PGD8"/>